<evidence type="ECO:0000256" key="3">
    <source>
        <dbReference type="ARBA" id="ARBA00022454"/>
    </source>
</evidence>
<dbReference type="EMBL" id="KL648475">
    <property type="protein sequence ID" value="KEY70057.1"/>
    <property type="molecule type" value="Genomic_DNA"/>
</dbReference>
<dbReference type="GO" id="GO:0007059">
    <property type="term" value="P:chromosome segregation"/>
    <property type="evidence" value="ECO:0007669"/>
    <property type="project" value="TreeGrafter"/>
</dbReference>
<dbReference type="PANTHER" id="PTHR48122:SF1">
    <property type="entry name" value="CENTROMERE PROTEIN H"/>
    <property type="match status" value="1"/>
</dbReference>
<organism evidence="9 10">
    <name type="scientific">Stachybotrys chartarum (strain CBS 109288 / IBT 7711)</name>
    <name type="common">Toxic black mold</name>
    <name type="synonym">Stilbospora chartarum</name>
    <dbReference type="NCBI Taxonomy" id="1280523"/>
    <lineage>
        <taxon>Eukaryota</taxon>
        <taxon>Fungi</taxon>
        <taxon>Dikarya</taxon>
        <taxon>Ascomycota</taxon>
        <taxon>Pezizomycotina</taxon>
        <taxon>Sordariomycetes</taxon>
        <taxon>Hypocreomycetidae</taxon>
        <taxon>Hypocreales</taxon>
        <taxon>Stachybotryaceae</taxon>
        <taxon>Stachybotrys</taxon>
    </lineage>
</organism>
<dbReference type="GO" id="GO:0007052">
    <property type="term" value="P:mitotic spindle organization"/>
    <property type="evidence" value="ECO:0007669"/>
    <property type="project" value="TreeGrafter"/>
</dbReference>
<evidence type="ECO:0000256" key="2">
    <source>
        <dbReference type="ARBA" id="ARBA00004629"/>
    </source>
</evidence>
<dbReference type="OrthoDB" id="2274804at2759"/>
<keyword evidence="6" id="KW-0137">Centromere</keyword>
<evidence type="ECO:0000313" key="9">
    <source>
        <dbReference type="EMBL" id="KEY70057.1"/>
    </source>
</evidence>
<dbReference type="AlphaFoldDB" id="A0A084AXM8"/>
<dbReference type="InterPro" id="IPR040034">
    <property type="entry name" value="CENP-H"/>
</dbReference>
<protein>
    <recommendedName>
        <fullName evidence="8">Centromere protein H C-terminal domain-containing protein</fullName>
    </recommendedName>
</protein>
<evidence type="ECO:0000256" key="4">
    <source>
        <dbReference type="ARBA" id="ARBA00022838"/>
    </source>
</evidence>
<keyword evidence="5" id="KW-0539">Nucleus</keyword>
<keyword evidence="4" id="KW-0995">Kinetochore</keyword>
<evidence type="ECO:0000256" key="1">
    <source>
        <dbReference type="ARBA" id="ARBA00004123"/>
    </source>
</evidence>
<evidence type="ECO:0000256" key="6">
    <source>
        <dbReference type="ARBA" id="ARBA00023328"/>
    </source>
</evidence>
<dbReference type="GO" id="GO:0005634">
    <property type="term" value="C:nucleus"/>
    <property type="evidence" value="ECO:0007669"/>
    <property type="project" value="UniProtKB-SubCell"/>
</dbReference>
<evidence type="ECO:0000313" key="10">
    <source>
        <dbReference type="Proteomes" id="UP000028045"/>
    </source>
</evidence>
<dbReference type="GO" id="GO:0043515">
    <property type="term" value="F:kinetochore binding"/>
    <property type="evidence" value="ECO:0007669"/>
    <property type="project" value="TreeGrafter"/>
</dbReference>
<dbReference type="InterPro" id="IPR008426">
    <property type="entry name" value="CENP-H_C"/>
</dbReference>
<dbReference type="PANTHER" id="PTHR48122">
    <property type="entry name" value="CENTROMERE PROTEIN H"/>
    <property type="match status" value="1"/>
</dbReference>
<comment type="similarity">
    <text evidence="7">Belongs to the CENP-H/MCM16 family.</text>
</comment>
<feature type="domain" description="Centromere protein H C-terminal" evidence="8">
    <location>
        <begin position="27"/>
        <end position="258"/>
    </location>
</feature>
<keyword evidence="3" id="KW-0158">Chromosome</keyword>
<gene>
    <name evidence="9" type="ORF">S7711_07844</name>
</gene>
<dbReference type="Pfam" id="PF05837">
    <property type="entry name" value="CENP-H"/>
    <property type="match status" value="1"/>
</dbReference>
<keyword evidence="10" id="KW-1185">Reference proteome</keyword>
<reference evidence="9 10" key="1">
    <citation type="journal article" date="2014" name="BMC Genomics">
        <title>Comparative genome sequencing reveals chemotype-specific gene clusters in the toxigenic black mold Stachybotrys.</title>
        <authorList>
            <person name="Semeiks J."/>
            <person name="Borek D."/>
            <person name="Otwinowski Z."/>
            <person name="Grishin N.V."/>
        </authorList>
    </citation>
    <scope>NUCLEOTIDE SEQUENCE [LARGE SCALE GENOMIC DNA]</scope>
    <source>
        <strain evidence="10">CBS 109288 / IBT 7711</strain>
    </source>
</reference>
<sequence length="262" mass="28994">MEGHRDQDMDYVPHDEAYLPLSEDEQKILALYDKLQELRLEIAIINAQQSRKNSQSITPGALGDPLLMPRSPPVDAPNAVTEERVKTAQNDLLEARAKYALRNNAVEAVLMANPILKAVHVGTEASPVERRVLQHDSDLLPYVERRDETSKTVMQHSTDVGQLRAELTKVQSETIRVACTNVELAAEVIALAEQVQQTKTGHVEDAATRADLAQLEADVKASQRRWRIMKGVASGIVAGSGIDWARDDELCSIVLGPEDEFE</sequence>
<dbReference type="GO" id="GO:0051382">
    <property type="term" value="P:kinetochore assembly"/>
    <property type="evidence" value="ECO:0007669"/>
    <property type="project" value="InterPro"/>
</dbReference>
<evidence type="ECO:0000256" key="5">
    <source>
        <dbReference type="ARBA" id="ARBA00023242"/>
    </source>
</evidence>
<evidence type="ECO:0000259" key="8">
    <source>
        <dbReference type="Pfam" id="PF05837"/>
    </source>
</evidence>
<name>A0A084AXM8_STACB</name>
<proteinExistence type="inferred from homology"/>
<dbReference type="GO" id="GO:0000776">
    <property type="term" value="C:kinetochore"/>
    <property type="evidence" value="ECO:0007669"/>
    <property type="project" value="UniProtKB-KW"/>
</dbReference>
<dbReference type="Proteomes" id="UP000028045">
    <property type="component" value="Unassembled WGS sequence"/>
</dbReference>
<accession>A0A084AXM8</accession>
<evidence type="ECO:0000256" key="7">
    <source>
        <dbReference type="ARBA" id="ARBA00025735"/>
    </source>
</evidence>
<dbReference type="HOGENOM" id="CLU_078299_0_0_1"/>
<comment type="subcellular location">
    <subcellularLocation>
        <location evidence="2">Chromosome</location>
        <location evidence="2">Centromere</location>
        <location evidence="2">Kinetochore</location>
    </subcellularLocation>
    <subcellularLocation>
        <location evidence="1">Nucleus</location>
    </subcellularLocation>
</comment>